<sequence length="95" mass="10604">MNAVAEHPVAGWTEVDIHELAASIADVASAALIQCECRCVAGSDHDWFDLKTCSMDSWHHVDQAVTYLERRGDAASHRLVRSKAFPTLVRIEERE</sequence>
<dbReference type="RefSeq" id="WP_386744267.1">
    <property type="nucleotide sequence ID" value="NZ_JBHRYA010000007.1"/>
</dbReference>
<reference evidence="2" key="1">
    <citation type="journal article" date="2019" name="Int. J. Syst. Evol. Microbiol.">
        <title>The Global Catalogue of Microorganisms (GCM) 10K type strain sequencing project: providing services to taxonomists for standard genome sequencing and annotation.</title>
        <authorList>
            <consortium name="The Broad Institute Genomics Platform"/>
            <consortium name="The Broad Institute Genome Sequencing Center for Infectious Disease"/>
            <person name="Wu L."/>
            <person name="Ma J."/>
        </authorList>
    </citation>
    <scope>NUCLEOTIDE SEQUENCE [LARGE SCALE GENOMIC DNA]</scope>
    <source>
        <strain evidence="2">KCTC 42441</strain>
    </source>
</reference>
<evidence type="ECO:0000313" key="2">
    <source>
        <dbReference type="Proteomes" id="UP001595705"/>
    </source>
</evidence>
<dbReference type="EMBL" id="JBHRYA010000007">
    <property type="protein sequence ID" value="MFC3716828.1"/>
    <property type="molecule type" value="Genomic_DNA"/>
</dbReference>
<protein>
    <submittedName>
        <fullName evidence="1">Uncharacterized protein</fullName>
    </submittedName>
</protein>
<dbReference type="Proteomes" id="UP001595705">
    <property type="component" value="Unassembled WGS sequence"/>
</dbReference>
<keyword evidence="2" id="KW-1185">Reference proteome</keyword>
<organism evidence="1 2">
    <name type="scientific">Luteimonas soli</name>
    <dbReference type="NCBI Taxonomy" id="1648966"/>
    <lineage>
        <taxon>Bacteria</taxon>
        <taxon>Pseudomonadati</taxon>
        <taxon>Pseudomonadota</taxon>
        <taxon>Gammaproteobacteria</taxon>
        <taxon>Lysobacterales</taxon>
        <taxon>Lysobacteraceae</taxon>
        <taxon>Luteimonas</taxon>
    </lineage>
</organism>
<comment type="caution">
    <text evidence="1">The sequence shown here is derived from an EMBL/GenBank/DDBJ whole genome shotgun (WGS) entry which is preliminary data.</text>
</comment>
<proteinExistence type="predicted"/>
<gene>
    <name evidence="1" type="ORF">ACFONC_11765</name>
</gene>
<name>A0ABV7XP78_9GAMM</name>
<accession>A0ABV7XP78</accession>
<evidence type="ECO:0000313" key="1">
    <source>
        <dbReference type="EMBL" id="MFC3716828.1"/>
    </source>
</evidence>